<dbReference type="AlphaFoldDB" id="A0A7X2INP7"/>
<dbReference type="EMBL" id="WKJJ01000008">
    <property type="protein sequence ID" value="MRV72937.1"/>
    <property type="molecule type" value="Genomic_DNA"/>
</dbReference>
<feature type="compositionally biased region" description="Low complexity" evidence="1">
    <location>
        <begin position="185"/>
        <end position="196"/>
    </location>
</feature>
<evidence type="ECO:0000313" key="4">
    <source>
        <dbReference type="EMBL" id="MRV72937.1"/>
    </source>
</evidence>
<gene>
    <name evidence="4" type="ORF">GJ700_14605</name>
</gene>
<evidence type="ECO:0000256" key="1">
    <source>
        <dbReference type="SAM" id="MobiDB-lite"/>
    </source>
</evidence>
<dbReference type="Proteomes" id="UP000446768">
    <property type="component" value="Unassembled WGS sequence"/>
</dbReference>
<dbReference type="PANTHER" id="PTHR38593">
    <property type="entry name" value="BLR2558 PROTEIN"/>
    <property type="match status" value="1"/>
</dbReference>
<dbReference type="Gene3D" id="1.20.1260.10">
    <property type="match status" value="1"/>
</dbReference>
<reference evidence="4 5" key="1">
    <citation type="submission" date="2019-11" db="EMBL/GenBank/DDBJ databases">
        <title>Novel species isolated from a subtropical stream in China.</title>
        <authorList>
            <person name="Lu H."/>
        </authorList>
    </citation>
    <scope>NUCLEOTIDE SEQUENCE [LARGE SCALE GENOMIC DNA]</scope>
    <source>
        <strain evidence="4 5">FT92W</strain>
    </source>
</reference>
<feature type="signal peptide" evidence="2">
    <location>
        <begin position="1"/>
        <end position="21"/>
    </location>
</feature>
<feature type="region of interest" description="Disordered" evidence="1">
    <location>
        <begin position="168"/>
        <end position="248"/>
    </location>
</feature>
<evidence type="ECO:0000313" key="5">
    <source>
        <dbReference type="Proteomes" id="UP000446768"/>
    </source>
</evidence>
<organism evidence="4 5">
    <name type="scientific">Pseudoduganella rivuli</name>
    <dbReference type="NCBI Taxonomy" id="2666085"/>
    <lineage>
        <taxon>Bacteria</taxon>
        <taxon>Pseudomonadati</taxon>
        <taxon>Pseudomonadota</taxon>
        <taxon>Betaproteobacteria</taxon>
        <taxon>Burkholderiales</taxon>
        <taxon>Oxalobacteraceae</taxon>
        <taxon>Telluria group</taxon>
        <taxon>Pseudoduganella</taxon>
    </lineage>
</organism>
<dbReference type="InterPro" id="IPR012347">
    <property type="entry name" value="Ferritin-like"/>
</dbReference>
<feature type="domain" description="DUF4142" evidence="3">
    <location>
        <begin position="27"/>
        <end position="163"/>
    </location>
</feature>
<proteinExistence type="predicted"/>
<feature type="compositionally biased region" description="Basic and acidic residues" evidence="1">
    <location>
        <begin position="222"/>
        <end position="248"/>
    </location>
</feature>
<accession>A0A7X2INP7</accession>
<name>A0A7X2INP7_9BURK</name>
<comment type="caution">
    <text evidence="4">The sequence shown here is derived from an EMBL/GenBank/DDBJ whole genome shotgun (WGS) entry which is preliminary data.</text>
</comment>
<keyword evidence="2" id="KW-0732">Signal</keyword>
<protein>
    <submittedName>
        <fullName evidence="4">DUF4142 domain-containing protein</fullName>
    </submittedName>
</protein>
<feature type="chain" id="PRO_5031563758" evidence="2">
    <location>
        <begin position="22"/>
        <end position="248"/>
    </location>
</feature>
<dbReference type="Pfam" id="PF13628">
    <property type="entry name" value="DUF4142"/>
    <property type="match status" value="1"/>
</dbReference>
<dbReference type="PANTHER" id="PTHR38593:SF1">
    <property type="entry name" value="BLR2558 PROTEIN"/>
    <property type="match status" value="1"/>
</dbReference>
<keyword evidence="5" id="KW-1185">Reference proteome</keyword>
<dbReference type="InterPro" id="IPR025419">
    <property type="entry name" value="DUF4142"/>
</dbReference>
<sequence length="248" mass="25748">MKQVKIALAIAALMSAAGVQAQSLAKTDQAMLKQLAQANIAEIEAGRIALDKSQNTEVKAFAQQMIDDHSKGLREVMTVAQSKGVVLPTEPDAKHKAMGKKLQRLSGDAFDREYAAQAGISDHKATHAYVQKVQSEAKDADVKALAAKLEPTVAKHLGHVETLSASLDGVSPRTAGTPPPVGTSANAADTMGATAAPGNTGSGRAASPDASASGKTYGKRQPKADKTSGNTDHPDNPANKDVHPPVKY</sequence>
<evidence type="ECO:0000259" key="3">
    <source>
        <dbReference type="Pfam" id="PF13628"/>
    </source>
</evidence>
<evidence type="ECO:0000256" key="2">
    <source>
        <dbReference type="SAM" id="SignalP"/>
    </source>
</evidence>
<dbReference type="RefSeq" id="WP_154375008.1">
    <property type="nucleotide sequence ID" value="NZ_WKJJ01000008.1"/>
</dbReference>